<dbReference type="InterPro" id="IPR003959">
    <property type="entry name" value="ATPase_AAA_core"/>
</dbReference>
<dbReference type="Proteomes" id="UP000054266">
    <property type="component" value="Unassembled WGS sequence"/>
</dbReference>
<organism evidence="6 7">
    <name type="scientific">Phialophora macrospora</name>
    <dbReference type="NCBI Taxonomy" id="1851006"/>
    <lineage>
        <taxon>Eukaryota</taxon>
        <taxon>Fungi</taxon>
        <taxon>Dikarya</taxon>
        <taxon>Ascomycota</taxon>
        <taxon>Pezizomycotina</taxon>
        <taxon>Eurotiomycetes</taxon>
        <taxon>Chaetothyriomycetidae</taxon>
        <taxon>Chaetothyriales</taxon>
        <taxon>Herpotrichiellaceae</taxon>
        <taxon>Phialophora</taxon>
    </lineage>
</organism>
<dbReference type="EMBL" id="KN846959">
    <property type="protein sequence ID" value="KIW67177.1"/>
    <property type="molecule type" value="Genomic_DNA"/>
</dbReference>
<dbReference type="FunFam" id="3.40.50.300:FF:000216">
    <property type="entry name" value="Type VII secretion ATPase EccA"/>
    <property type="match status" value="2"/>
</dbReference>
<gene>
    <name evidence="6" type="ORF">PV04_06448</name>
</gene>
<sequence length="1287" mass="143635">MASLYRKLHENEIRVLEMPAGPETKPVRYKLKHITLGSIAQYQTLIYRPTKSSKIEISVDEHRLEVTQSCKLALEELGRKSTGGHAAQMVWVAEICINREDPIEQQHHTSLVHRISKEARRHNIWHSVETENCNIEAESPSRLVQVTEDELASPSNWSDYLHSSDKSSRWHTISCFFAESPGCEPQIEKVSPLHAGNPTELSSLGSIIASLLIRPTDRATALEVPAERARGLFVRMVDHAGHGMVDSRMILHRYLTLAAILGLGSHLGGDSRNHDSLEATVPISKDQGQDLAAPLTCLDTSYQHFIIPPADLITSPLTLVAAPLQSHHQGFQIHVQHRLIKLELSQEKTRPTVEIEEDTGKANEEDTEKTNEEKKEVNHRKGGDEKEREGDKETNSPGCDDGPLPESVALPSASAEELAFLEGVDLGQVQDTSPSRLEWMRMKTQNGEDNVFLDRLMAMPGLEDVKQHFLKTKCTLETLRRQGVDPAVECFNAVFVGLPKACGPVARLYACFLVSIHAVPGGELIETTAEQHQDKNKYPNIEPDITQISGRQSGVFLMADPDLLADGTYGMYHARNLCQAMKKRQGKLIFLYSCSTEDRMNSFLELEHVGKQIPHTVRLYSVSERNTTTHMVRKLLEERFPKRMQIEGGIDGEFTRLLVRRAYRGDGKRGLASLESVVSGVCKRQLDRLSQARRNGEYPDDFLITKEDILGPEPPDPLDESPAWRELMEMAGMDKVKESIRSLASSIRMNRQRELQDQPPLRVGLNRVFLGPPGTGKTTVSKLYGQILADLGILSSGEIVVKNAVDFIGQHVGWSEQAVKSALEAARGKVLVIDEAHILYPGKRSGRRDPGGDVFRIAVIDTLVSQIENLPSEDRCVVLVGYSEPMLEMFQYSNPGLARRFPLDDAFRFDDFSMEQLTRVLELKLGQQKLAITERAKDVALQLLAVARDRPNFGNGGEVDNLLNRALKSSQRRVSANPPFDFSAPLVLQPEDFDADFDRLSDSESRFKESFQDIVGCENIIAKFDGYRKSAQGMRLCGKNPRAHNLIPLNFVFKGPPGTGKTTMARKVGKLFYDMGFLSSSDVVECFFSDIIGEALGETGPKVVSALERALGKVLFIDEAYRLAEGDFARDAINELIDCMTKEQFANKMVIILAGYTKGMDTLREINQGFASRFATEVVFHHLPLEQCLVLLQQFLSGFGIRIEGTEQDSLDGRLGLKHLHRLFADLKQTPLWGNGRDVKTLAGIVAHHVFVSCATMNAAPSHLAISCVELRVIMRQMLVEKKRQTM</sequence>
<evidence type="ECO:0000313" key="6">
    <source>
        <dbReference type="EMBL" id="KIW67177.1"/>
    </source>
</evidence>
<dbReference type="GO" id="GO:0005524">
    <property type="term" value="F:ATP binding"/>
    <property type="evidence" value="ECO:0007669"/>
    <property type="project" value="UniProtKB-KW"/>
</dbReference>
<dbReference type="STRING" id="5601.A0A0D2DYG3"/>
<reference evidence="6 7" key="1">
    <citation type="submission" date="2015-01" db="EMBL/GenBank/DDBJ databases">
        <title>The Genome Sequence of Capronia semiimmersa CBS27337.</title>
        <authorList>
            <consortium name="The Broad Institute Genomics Platform"/>
            <person name="Cuomo C."/>
            <person name="de Hoog S."/>
            <person name="Gorbushina A."/>
            <person name="Stielow B."/>
            <person name="Teixiera M."/>
            <person name="Abouelleil A."/>
            <person name="Chapman S.B."/>
            <person name="Priest M."/>
            <person name="Young S.K."/>
            <person name="Wortman J."/>
            <person name="Nusbaum C."/>
            <person name="Birren B."/>
        </authorList>
    </citation>
    <scope>NUCLEOTIDE SEQUENCE [LARGE SCALE GENOMIC DNA]</scope>
    <source>
        <strain evidence="6 7">CBS 27337</strain>
    </source>
</reference>
<feature type="domain" description="AAA+ ATPase" evidence="5">
    <location>
        <begin position="763"/>
        <end position="913"/>
    </location>
</feature>
<comment type="similarity">
    <text evidence="1">Belongs to the CbxX/CfxQ family.</text>
</comment>
<dbReference type="SUPFAM" id="SSF52540">
    <property type="entry name" value="P-loop containing nucleoside triphosphate hydrolases"/>
    <property type="match status" value="2"/>
</dbReference>
<keyword evidence="3" id="KW-0067">ATP-binding</keyword>
<dbReference type="PANTHER" id="PTHR43392:SF2">
    <property type="entry name" value="AAA-TYPE ATPASE FAMILY PROTEIN _ ANKYRIN REPEAT FAMILY PROTEIN"/>
    <property type="match status" value="1"/>
</dbReference>
<dbReference type="SMART" id="SM00382">
    <property type="entry name" value="AAA"/>
    <property type="match status" value="2"/>
</dbReference>
<dbReference type="PRINTS" id="PR00819">
    <property type="entry name" value="CBXCFQXSUPER"/>
</dbReference>
<feature type="region of interest" description="Disordered" evidence="4">
    <location>
        <begin position="350"/>
        <end position="408"/>
    </location>
</feature>
<dbReference type="Gene3D" id="3.40.50.300">
    <property type="entry name" value="P-loop containing nucleotide triphosphate hydrolases"/>
    <property type="match status" value="2"/>
</dbReference>
<evidence type="ECO:0000313" key="7">
    <source>
        <dbReference type="Proteomes" id="UP000054266"/>
    </source>
</evidence>
<dbReference type="InterPro" id="IPR000641">
    <property type="entry name" value="CbxX/CfxQ"/>
</dbReference>
<dbReference type="Gene3D" id="1.10.8.60">
    <property type="match status" value="1"/>
</dbReference>
<feature type="domain" description="AAA+ ATPase" evidence="5">
    <location>
        <begin position="1047"/>
        <end position="1279"/>
    </location>
</feature>
<feature type="compositionally biased region" description="Basic and acidic residues" evidence="4">
    <location>
        <begin position="350"/>
        <end position="394"/>
    </location>
</feature>
<dbReference type="HOGENOM" id="CLU_262551_0_0_1"/>
<dbReference type="Pfam" id="PF17866">
    <property type="entry name" value="AAA_lid_6"/>
    <property type="match status" value="1"/>
</dbReference>
<evidence type="ECO:0000256" key="3">
    <source>
        <dbReference type="ARBA" id="ARBA00022840"/>
    </source>
</evidence>
<evidence type="ECO:0000256" key="1">
    <source>
        <dbReference type="ARBA" id="ARBA00010378"/>
    </source>
</evidence>
<dbReference type="InterPro" id="IPR003593">
    <property type="entry name" value="AAA+_ATPase"/>
</dbReference>
<keyword evidence="2" id="KW-0547">Nucleotide-binding</keyword>
<proteinExistence type="inferred from homology"/>
<dbReference type="InterPro" id="IPR027417">
    <property type="entry name" value="P-loop_NTPase"/>
</dbReference>
<dbReference type="PANTHER" id="PTHR43392">
    <property type="entry name" value="AAA-TYPE ATPASE FAMILY PROTEIN / ANKYRIN REPEAT FAMILY PROTEIN"/>
    <property type="match status" value="1"/>
</dbReference>
<evidence type="ECO:0000259" key="5">
    <source>
        <dbReference type="SMART" id="SM00382"/>
    </source>
</evidence>
<dbReference type="InterPro" id="IPR010730">
    <property type="entry name" value="HET"/>
</dbReference>
<name>A0A0D2DYG3_9EURO</name>
<protein>
    <recommendedName>
        <fullName evidence="5">AAA+ ATPase domain-containing protein</fullName>
    </recommendedName>
</protein>
<dbReference type="GO" id="GO:0016887">
    <property type="term" value="F:ATP hydrolysis activity"/>
    <property type="evidence" value="ECO:0007669"/>
    <property type="project" value="InterPro"/>
</dbReference>
<dbReference type="Pfam" id="PF06985">
    <property type="entry name" value="HET"/>
    <property type="match status" value="1"/>
</dbReference>
<evidence type="ECO:0000256" key="4">
    <source>
        <dbReference type="SAM" id="MobiDB-lite"/>
    </source>
</evidence>
<accession>A0A0D2DYG3</accession>
<keyword evidence="7" id="KW-1185">Reference proteome</keyword>
<dbReference type="CDD" id="cd00009">
    <property type="entry name" value="AAA"/>
    <property type="match status" value="1"/>
</dbReference>
<evidence type="ECO:0000256" key="2">
    <source>
        <dbReference type="ARBA" id="ARBA00022741"/>
    </source>
</evidence>
<dbReference type="Pfam" id="PF00004">
    <property type="entry name" value="AAA"/>
    <property type="match status" value="2"/>
</dbReference>
<dbReference type="InterPro" id="IPR050773">
    <property type="entry name" value="CbxX/CfxQ_RuBisCO_ESX"/>
</dbReference>
<dbReference type="InterPro" id="IPR041627">
    <property type="entry name" value="AAA_lid_6"/>
</dbReference>